<protein>
    <submittedName>
        <fullName evidence="3">Unannotated protein</fullName>
    </submittedName>
</protein>
<dbReference type="AlphaFoldDB" id="A0A6J7V6F0"/>
<feature type="domain" description="DinB-like" evidence="1">
    <location>
        <begin position="10"/>
        <end position="148"/>
    </location>
</feature>
<proteinExistence type="predicted"/>
<dbReference type="InterPro" id="IPR024775">
    <property type="entry name" value="DinB-like"/>
</dbReference>
<gene>
    <name evidence="2" type="ORF">UFOPK1773_00994</name>
    <name evidence="3" type="ORF">UFOPK4372_00764</name>
</gene>
<dbReference type="Gene3D" id="1.20.120.450">
    <property type="entry name" value="dinb family like domain"/>
    <property type="match status" value="1"/>
</dbReference>
<evidence type="ECO:0000313" key="3">
    <source>
        <dbReference type="EMBL" id="CAB5073681.1"/>
    </source>
</evidence>
<evidence type="ECO:0000313" key="2">
    <source>
        <dbReference type="EMBL" id="CAB4593997.1"/>
    </source>
</evidence>
<dbReference type="Pfam" id="PF12867">
    <property type="entry name" value="DinB_2"/>
    <property type="match status" value="1"/>
</dbReference>
<dbReference type="InterPro" id="IPR034660">
    <property type="entry name" value="DinB/YfiT-like"/>
</dbReference>
<dbReference type="EMBL" id="CAEZUA010000073">
    <property type="protein sequence ID" value="CAB4593997.1"/>
    <property type="molecule type" value="Genomic_DNA"/>
</dbReference>
<evidence type="ECO:0000259" key="1">
    <source>
        <dbReference type="Pfam" id="PF12867"/>
    </source>
</evidence>
<sequence length="154" mass="17314">MEINDYAREYEASTKYFSDLISGLSAKDLSKSEPGGWTPRQVIHHIADSEAQSYARLRRLVAEPIGSQIQGYDENAWAANSILGYTELPVENSIAVYVSVRTASLDIIKRLTLTDLERHGMHTERGKVTIADWLRDYSNHPRDHAGQIEKALNA</sequence>
<reference evidence="3" key="1">
    <citation type="submission" date="2020-05" db="EMBL/GenBank/DDBJ databases">
        <authorList>
            <person name="Chiriac C."/>
            <person name="Salcher M."/>
            <person name="Ghai R."/>
            <person name="Kavagutti S V."/>
        </authorList>
    </citation>
    <scope>NUCLEOTIDE SEQUENCE</scope>
</reference>
<accession>A0A6J7V6F0</accession>
<name>A0A6J7V6F0_9ZZZZ</name>
<organism evidence="3">
    <name type="scientific">freshwater metagenome</name>
    <dbReference type="NCBI Taxonomy" id="449393"/>
    <lineage>
        <taxon>unclassified sequences</taxon>
        <taxon>metagenomes</taxon>
        <taxon>ecological metagenomes</taxon>
    </lineage>
</organism>
<dbReference type="SUPFAM" id="SSF109854">
    <property type="entry name" value="DinB/YfiT-like putative metalloenzymes"/>
    <property type="match status" value="1"/>
</dbReference>
<dbReference type="EMBL" id="CAFBQZ010000056">
    <property type="protein sequence ID" value="CAB5073681.1"/>
    <property type="molecule type" value="Genomic_DNA"/>
</dbReference>